<keyword evidence="17" id="KW-1185">Reference proteome</keyword>
<dbReference type="InterPro" id="IPR008949">
    <property type="entry name" value="Isoprenoid_synthase_dom_sf"/>
</dbReference>
<reference evidence="15" key="5">
    <citation type="journal article" date="2018" name="Nat. Plants">
        <title>Whole-genome landscape of Medicago truncatula symbiotic genes.</title>
        <authorList>
            <person name="Pecrix Y."/>
            <person name="Gamas P."/>
            <person name="Carrere S."/>
        </authorList>
    </citation>
    <scope>NUCLEOTIDE SEQUENCE</scope>
    <source>
        <tissue evidence="15">Leaves</tissue>
    </source>
</reference>
<evidence type="ECO:0000256" key="7">
    <source>
        <dbReference type="ARBA" id="ARBA00050824"/>
    </source>
</evidence>
<feature type="domain" description="Terpene synthase metal-binding" evidence="13">
    <location>
        <begin position="256"/>
        <end position="495"/>
    </location>
</feature>
<dbReference type="EnsemblPlants" id="AES98824">
    <property type="protein sequence ID" value="AES98824"/>
    <property type="gene ID" value="MTR_5g073260"/>
</dbReference>
<evidence type="ECO:0000256" key="2">
    <source>
        <dbReference type="ARBA" id="ARBA00004470"/>
    </source>
</evidence>
<dbReference type="EMBL" id="PSQE01000005">
    <property type="protein sequence ID" value="RHN56641.1"/>
    <property type="molecule type" value="Genomic_DNA"/>
</dbReference>
<evidence type="ECO:0000256" key="5">
    <source>
        <dbReference type="ARBA" id="ARBA00022842"/>
    </source>
</evidence>
<evidence type="ECO:0000256" key="3">
    <source>
        <dbReference type="ARBA" id="ARBA00022723"/>
    </source>
</evidence>
<dbReference type="GO" id="GO:0046246">
    <property type="term" value="P:terpene biosynthetic process"/>
    <property type="evidence" value="ECO:0000318"/>
    <property type="project" value="GO_Central"/>
</dbReference>
<dbReference type="GO" id="GO:0102701">
    <property type="term" value="F:tricyclene synthase activity"/>
    <property type="evidence" value="ECO:0007669"/>
    <property type="project" value="UniProtKB-EC"/>
</dbReference>
<name>G7JZP8_MEDTR</name>
<comment type="cofactor">
    <cofactor evidence="1">
        <name>Mg(2+)</name>
        <dbReference type="ChEBI" id="CHEBI:18420"/>
    </cofactor>
</comment>
<evidence type="ECO:0000256" key="4">
    <source>
        <dbReference type="ARBA" id="ARBA00022821"/>
    </source>
</evidence>
<dbReference type="PANTHER" id="PTHR31225:SF221">
    <property type="entry name" value="(-)-GERMACRENE D SYNTHASE"/>
    <property type="match status" value="1"/>
</dbReference>
<dbReference type="Proteomes" id="UP000265566">
    <property type="component" value="Chromosome 5"/>
</dbReference>
<keyword evidence="4" id="KW-0611">Plant defense</keyword>
<dbReference type="InterPro" id="IPR008930">
    <property type="entry name" value="Terpenoid_cyclase/PrenylTrfase"/>
</dbReference>
<feature type="domain" description="Terpene synthase N-terminal" evidence="12">
    <location>
        <begin position="20"/>
        <end position="199"/>
    </location>
</feature>
<dbReference type="GO" id="GO:0006952">
    <property type="term" value="P:defense response"/>
    <property type="evidence" value="ECO:0007669"/>
    <property type="project" value="UniProtKB-KW"/>
</dbReference>
<dbReference type="GO" id="GO:0000287">
    <property type="term" value="F:magnesium ion binding"/>
    <property type="evidence" value="ECO:0007669"/>
    <property type="project" value="InterPro"/>
</dbReference>
<evidence type="ECO:0000256" key="9">
    <source>
        <dbReference type="ARBA" id="ARBA00067060"/>
    </source>
</evidence>
<dbReference type="InterPro" id="IPR001906">
    <property type="entry name" value="Terpene_synth_N"/>
</dbReference>
<dbReference type="InterPro" id="IPR036965">
    <property type="entry name" value="Terpene_synth_N_sf"/>
</dbReference>
<protein>
    <recommendedName>
        <fullName evidence="11">(E)-beta-ocimene synthase</fullName>
        <ecNumber evidence="10">4.2.3.105</ecNumber>
        <ecNumber evidence="9">4.2.3.106</ecNumber>
    </recommendedName>
</protein>
<dbReference type="GO" id="GO:0009570">
    <property type="term" value="C:chloroplast stroma"/>
    <property type="evidence" value="ECO:0007669"/>
    <property type="project" value="UniProtKB-SubCell"/>
</dbReference>
<dbReference type="GO" id="GO:0009611">
    <property type="term" value="P:response to wounding"/>
    <property type="evidence" value="ECO:0007669"/>
    <property type="project" value="UniProtKB-ARBA"/>
</dbReference>
<comment type="subcellular location">
    <subcellularLocation>
        <location evidence="2">Plastid</location>
        <location evidence="2">Chloroplast stroma</location>
    </subcellularLocation>
</comment>
<dbReference type="EC" id="4.2.3.105" evidence="10"/>
<dbReference type="HOGENOM" id="CLU_003125_7_2_1"/>
<dbReference type="FunFam" id="1.50.10.130:FF:000001">
    <property type="entry name" value="Isoprene synthase, chloroplastic"/>
    <property type="match status" value="1"/>
</dbReference>
<dbReference type="GO" id="GO:0080027">
    <property type="term" value="P:response to herbivore"/>
    <property type="evidence" value="ECO:0007669"/>
    <property type="project" value="UniProtKB-ARBA"/>
</dbReference>
<dbReference type="InterPro" id="IPR050148">
    <property type="entry name" value="Terpene_synthase-like"/>
</dbReference>
<accession>A0A0C3XP87</accession>
<accession>G7JZP8</accession>
<dbReference type="PaxDb" id="3880-AES98824"/>
<evidence type="ECO:0000313" key="15">
    <source>
        <dbReference type="EMBL" id="RHN56641.1"/>
    </source>
</evidence>
<dbReference type="Gene3D" id="1.10.600.10">
    <property type="entry name" value="Farnesyl Diphosphate Synthase"/>
    <property type="match status" value="1"/>
</dbReference>
<dbReference type="SFLD" id="SFLDG01019">
    <property type="entry name" value="Terpene_Cyclase_Like_1_C_Termi"/>
    <property type="match status" value="1"/>
</dbReference>
<gene>
    <name evidence="16" type="primary">11416693</name>
    <name evidence="14" type="ordered locus">MTR_5g073260</name>
    <name evidence="15" type="ORF">MtrunA17_Chr5g0431651</name>
</gene>
<reference evidence="14 17" key="2">
    <citation type="journal article" date="2014" name="BMC Genomics">
        <title>An improved genome release (version Mt4.0) for the model legume Medicago truncatula.</title>
        <authorList>
            <person name="Tang H."/>
            <person name="Krishnakumar V."/>
            <person name="Bidwell S."/>
            <person name="Rosen B."/>
            <person name="Chan A."/>
            <person name="Zhou S."/>
            <person name="Gentzbittel L."/>
            <person name="Childs K.L."/>
            <person name="Yandell M."/>
            <person name="Gundlach H."/>
            <person name="Mayer K.F."/>
            <person name="Schwartz D.C."/>
            <person name="Town C.D."/>
        </authorList>
    </citation>
    <scope>GENOME REANNOTATION</scope>
    <source>
        <strain evidence="16 17">cv. Jemalong A17</strain>
    </source>
</reference>
<evidence type="ECO:0000256" key="1">
    <source>
        <dbReference type="ARBA" id="ARBA00001946"/>
    </source>
</evidence>
<dbReference type="InterPro" id="IPR034741">
    <property type="entry name" value="Terpene_cyclase-like_1_C"/>
</dbReference>
<dbReference type="EMBL" id="CM001221">
    <property type="protein sequence ID" value="AES98824.2"/>
    <property type="molecule type" value="Genomic_DNA"/>
</dbReference>
<dbReference type="InterPro" id="IPR005630">
    <property type="entry name" value="Terpene_synthase_metal-bd"/>
</dbReference>
<dbReference type="FunFam" id="1.10.600.10:FF:000007">
    <property type="entry name" value="Isoprene synthase, chloroplastic"/>
    <property type="match status" value="1"/>
</dbReference>
<keyword evidence="5" id="KW-0460">Magnesium</keyword>
<dbReference type="SUPFAM" id="SSF48239">
    <property type="entry name" value="Terpenoid cyclases/Protein prenyltransferases"/>
    <property type="match status" value="1"/>
</dbReference>
<evidence type="ECO:0000259" key="13">
    <source>
        <dbReference type="Pfam" id="PF03936"/>
    </source>
</evidence>
<dbReference type="KEGG" id="mtr:11416693"/>
<dbReference type="Proteomes" id="UP000002051">
    <property type="component" value="Chromosome 5"/>
</dbReference>
<dbReference type="OrthoDB" id="1877784at2759"/>
<evidence type="ECO:0000256" key="11">
    <source>
        <dbReference type="ARBA" id="ARBA00079290"/>
    </source>
</evidence>
<dbReference type="Pfam" id="PF01397">
    <property type="entry name" value="Terpene_synth"/>
    <property type="match status" value="1"/>
</dbReference>
<keyword evidence="3" id="KW-0479">Metal-binding</keyword>
<dbReference type="CDD" id="cd00684">
    <property type="entry name" value="Terpene_cyclase_plant_C1"/>
    <property type="match status" value="1"/>
</dbReference>
<evidence type="ECO:0000256" key="10">
    <source>
        <dbReference type="ARBA" id="ARBA00067061"/>
    </source>
</evidence>
<evidence type="ECO:0000259" key="12">
    <source>
        <dbReference type="Pfam" id="PF01397"/>
    </source>
</evidence>
<dbReference type="GO" id="GO:0010333">
    <property type="term" value="F:terpene synthase activity"/>
    <property type="evidence" value="ECO:0000318"/>
    <property type="project" value="GO_Central"/>
</dbReference>
<dbReference type="EC" id="4.2.3.106" evidence="9"/>
<dbReference type="GO" id="GO:0034768">
    <property type="term" value="F:(E)-beta-ocimene synthase activity"/>
    <property type="evidence" value="ECO:0007669"/>
    <property type="project" value="UniProtKB-EC"/>
</dbReference>
<dbReference type="AlphaFoldDB" id="G7JZP8"/>
<reference evidence="18" key="4">
    <citation type="journal article" date="2018" name="Nat. Plants">
        <title>Whole-genome landscape of Medicago truncatula symbiotic genes.</title>
        <authorList>
            <person name="Pecrix Y."/>
            <person name="Staton S.E."/>
            <person name="Sallet E."/>
            <person name="Lelandais-Briere C."/>
            <person name="Moreau S."/>
            <person name="Carrere S."/>
            <person name="Blein T."/>
            <person name="Jardinaud M.F."/>
            <person name="Latrasse D."/>
            <person name="Zouine M."/>
            <person name="Zahm M."/>
            <person name="Kreplak J."/>
            <person name="Mayjonade B."/>
            <person name="Satge C."/>
            <person name="Perez M."/>
            <person name="Cauet S."/>
            <person name="Marande W."/>
            <person name="Chantry-Darmon C."/>
            <person name="Lopez-Roques C."/>
            <person name="Bouchez O."/>
            <person name="Berard A."/>
            <person name="Debelle F."/>
            <person name="Munos S."/>
            <person name="Bendahmane A."/>
            <person name="Berges H."/>
            <person name="Niebel A."/>
            <person name="Buitink J."/>
            <person name="Frugier F."/>
            <person name="Benhamed M."/>
            <person name="Crespi M."/>
            <person name="Gouzy J."/>
            <person name="Gamas P."/>
        </authorList>
    </citation>
    <scope>NUCLEOTIDE SEQUENCE [LARGE SCALE GENOMIC DNA]</scope>
    <source>
        <strain evidence="18">cv. Jemalong A17</strain>
    </source>
</reference>
<keyword evidence="6 15" id="KW-0456">Lyase</keyword>
<dbReference type="SFLD" id="SFLDS00005">
    <property type="entry name" value="Isoprenoid_Synthase_Type_I"/>
    <property type="match status" value="1"/>
</dbReference>
<evidence type="ECO:0000313" key="16">
    <source>
        <dbReference type="EnsemblPlants" id="AES98824"/>
    </source>
</evidence>
<proteinExistence type="predicted"/>
<evidence type="ECO:0000313" key="17">
    <source>
        <dbReference type="Proteomes" id="UP000002051"/>
    </source>
</evidence>
<evidence type="ECO:0000256" key="8">
    <source>
        <dbReference type="ARBA" id="ARBA00052932"/>
    </source>
</evidence>
<dbReference type="Pfam" id="PF03936">
    <property type="entry name" value="Terpene_synth_C"/>
    <property type="match status" value="1"/>
</dbReference>
<comment type="catalytic activity">
    <reaction evidence="8">
        <text>(2E)-geranyl diphosphate = tricyclene + diphosphate</text>
        <dbReference type="Rhea" id="RHEA:32687"/>
        <dbReference type="ChEBI" id="CHEBI:33019"/>
        <dbReference type="ChEBI" id="CHEBI:58057"/>
        <dbReference type="ChEBI" id="CHEBI:64266"/>
        <dbReference type="EC" id="4.2.3.105"/>
    </reaction>
</comment>
<comment type="catalytic activity">
    <reaction evidence="7">
        <text>(2E)-geranyl diphosphate = (E)-beta-ocimene + diphosphate</text>
        <dbReference type="Rhea" id="RHEA:32691"/>
        <dbReference type="ChEBI" id="CHEBI:33019"/>
        <dbReference type="ChEBI" id="CHEBI:58057"/>
        <dbReference type="ChEBI" id="CHEBI:64280"/>
        <dbReference type="EC" id="4.2.3.106"/>
    </reaction>
</comment>
<dbReference type="GO" id="GO:0016102">
    <property type="term" value="P:diterpenoid biosynthetic process"/>
    <property type="evidence" value="ECO:0007669"/>
    <property type="project" value="InterPro"/>
</dbReference>
<evidence type="ECO:0000313" key="14">
    <source>
        <dbReference type="EMBL" id="AES98824.2"/>
    </source>
</evidence>
<dbReference type="Gene3D" id="1.50.10.130">
    <property type="entry name" value="Terpene synthase, N-terminal domain"/>
    <property type="match status" value="1"/>
</dbReference>
<dbReference type="STRING" id="3880.G7JZP8"/>
<dbReference type="eggNOG" id="ENOG502QUCN">
    <property type="taxonomic scope" value="Eukaryota"/>
</dbReference>
<evidence type="ECO:0000256" key="6">
    <source>
        <dbReference type="ARBA" id="ARBA00023239"/>
    </source>
</evidence>
<dbReference type="PANTHER" id="PTHR31225">
    <property type="entry name" value="OS04G0344100 PROTEIN-RELATED"/>
    <property type="match status" value="1"/>
</dbReference>
<sequence>MSSIANSDMHRNVADFQPSVWGDYFLRYASESMEHDQSIAAQIETLKNDVRKILDIKNIEKSLATVHLIDSICRLGVSYHFEKEIEEVLQHIHKNYVQNGEIIIFENNLCSLAVLFRLLRQQGLHVSPDVFNKFKDEDGNFSERIIGDVEGLLSLYEATQLMVHGEDILEEALAFTTTHLQSIANQLSNSHAIQVKNSLRQALYKNLPRLEARNYIFIYEQDPSHDKNLLLLAKLDFNMLQRLHQKEFGKVCKWWKELSVRNKLPYARDRLTESCFWALAVYIEPQYSTTRIIMMKQIITMTVIDDTYDAYGTIGELELFTEAIERLDISCLDNLPDYMRFLYGIILDLYGQIEQEMRNNGRVYALNYHIKEFKKYIQAYMTEARWLKNNYKPTLEEYIRISLESSGYVFMITTCYIGMGDIATEDIFKWVSNDPKVINAAIIIGRLMDDIVSNEFEQEREHVTSFLECYMRQYNVSREAAIQEGRNRIADAWKDMNKECFRPTEVPMPFLTRILNLSRFMDVVYKDKDNFTHPAGEMKTFIKALLVEPVPL</sequence>
<reference evidence="16" key="3">
    <citation type="submission" date="2015-04" db="UniProtKB">
        <authorList>
            <consortium name="EnsemblPlants"/>
        </authorList>
    </citation>
    <scope>IDENTIFICATION</scope>
    <source>
        <strain evidence="16">cv. Jemalong A17</strain>
    </source>
</reference>
<dbReference type="Gramene" id="rna32073">
    <property type="protein sequence ID" value="RHN56641.1"/>
    <property type="gene ID" value="gene32073"/>
</dbReference>
<dbReference type="InterPro" id="IPR044814">
    <property type="entry name" value="Terpene_cyclase_plant_C1"/>
</dbReference>
<organism evidence="14 17">
    <name type="scientific">Medicago truncatula</name>
    <name type="common">Barrel medic</name>
    <name type="synonym">Medicago tribuloides</name>
    <dbReference type="NCBI Taxonomy" id="3880"/>
    <lineage>
        <taxon>Eukaryota</taxon>
        <taxon>Viridiplantae</taxon>
        <taxon>Streptophyta</taxon>
        <taxon>Embryophyta</taxon>
        <taxon>Tracheophyta</taxon>
        <taxon>Spermatophyta</taxon>
        <taxon>Magnoliopsida</taxon>
        <taxon>eudicotyledons</taxon>
        <taxon>Gunneridae</taxon>
        <taxon>Pentapetalae</taxon>
        <taxon>rosids</taxon>
        <taxon>fabids</taxon>
        <taxon>Fabales</taxon>
        <taxon>Fabaceae</taxon>
        <taxon>Papilionoideae</taxon>
        <taxon>50 kb inversion clade</taxon>
        <taxon>NPAAA clade</taxon>
        <taxon>Hologalegina</taxon>
        <taxon>IRL clade</taxon>
        <taxon>Trifolieae</taxon>
        <taxon>Medicago</taxon>
    </lineage>
</organism>
<evidence type="ECO:0000313" key="18">
    <source>
        <dbReference type="Proteomes" id="UP000265566"/>
    </source>
</evidence>
<reference evidence="14 17" key="1">
    <citation type="journal article" date="2011" name="Nature">
        <title>The Medicago genome provides insight into the evolution of rhizobial symbioses.</title>
        <authorList>
            <person name="Young N.D."/>
            <person name="Debelle F."/>
            <person name="Oldroyd G.E."/>
            <person name="Geurts R."/>
            <person name="Cannon S.B."/>
            <person name="Udvardi M.K."/>
            <person name="Benedito V.A."/>
            <person name="Mayer K.F."/>
            <person name="Gouzy J."/>
            <person name="Schoof H."/>
            <person name="Van de Peer Y."/>
            <person name="Proost S."/>
            <person name="Cook D.R."/>
            <person name="Meyers B.C."/>
            <person name="Spannagl M."/>
            <person name="Cheung F."/>
            <person name="De Mita S."/>
            <person name="Krishnakumar V."/>
            <person name="Gundlach H."/>
            <person name="Zhou S."/>
            <person name="Mudge J."/>
            <person name="Bharti A.K."/>
            <person name="Murray J.D."/>
            <person name="Naoumkina M.A."/>
            <person name="Rosen B."/>
            <person name="Silverstein K.A."/>
            <person name="Tang H."/>
            <person name="Rombauts S."/>
            <person name="Zhao P.X."/>
            <person name="Zhou P."/>
            <person name="Barbe V."/>
            <person name="Bardou P."/>
            <person name="Bechner M."/>
            <person name="Bellec A."/>
            <person name="Berger A."/>
            <person name="Berges H."/>
            <person name="Bidwell S."/>
            <person name="Bisseling T."/>
            <person name="Choisne N."/>
            <person name="Couloux A."/>
            <person name="Denny R."/>
            <person name="Deshpande S."/>
            <person name="Dai X."/>
            <person name="Doyle J.J."/>
            <person name="Dudez A.M."/>
            <person name="Farmer A.D."/>
            <person name="Fouteau S."/>
            <person name="Franken C."/>
            <person name="Gibelin C."/>
            <person name="Gish J."/>
            <person name="Goldstein S."/>
            <person name="Gonzalez A.J."/>
            <person name="Green P.J."/>
            <person name="Hallab A."/>
            <person name="Hartog M."/>
            <person name="Hua A."/>
            <person name="Humphray S.J."/>
            <person name="Jeong D.H."/>
            <person name="Jing Y."/>
            <person name="Jocker A."/>
            <person name="Kenton S.M."/>
            <person name="Kim D.J."/>
            <person name="Klee K."/>
            <person name="Lai H."/>
            <person name="Lang C."/>
            <person name="Lin S."/>
            <person name="Macmil S.L."/>
            <person name="Magdelenat G."/>
            <person name="Matthews L."/>
            <person name="McCorrison J."/>
            <person name="Monaghan E.L."/>
            <person name="Mun J.H."/>
            <person name="Najar F.Z."/>
            <person name="Nicholson C."/>
            <person name="Noirot C."/>
            <person name="O'Bleness M."/>
            <person name="Paule C.R."/>
            <person name="Poulain J."/>
            <person name="Prion F."/>
            <person name="Qin B."/>
            <person name="Qu C."/>
            <person name="Retzel E.F."/>
            <person name="Riddle C."/>
            <person name="Sallet E."/>
            <person name="Samain S."/>
            <person name="Samson N."/>
            <person name="Sanders I."/>
            <person name="Saurat O."/>
            <person name="Scarpelli C."/>
            <person name="Schiex T."/>
            <person name="Segurens B."/>
            <person name="Severin A.J."/>
            <person name="Sherrier D.J."/>
            <person name="Shi R."/>
            <person name="Sims S."/>
            <person name="Singer S.R."/>
            <person name="Sinharoy S."/>
            <person name="Sterck L."/>
            <person name="Viollet A."/>
            <person name="Wang B.B."/>
            <person name="Wang K."/>
            <person name="Wang M."/>
            <person name="Wang X."/>
            <person name="Warfsmann J."/>
            <person name="Weissenbach J."/>
            <person name="White D.D."/>
            <person name="White J.D."/>
            <person name="Wiley G.B."/>
            <person name="Wincker P."/>
            <person name="Xing Y."/>
            <person name="Yang L."/>
            <person name="Yao Z."/>
            <person name="Ying F."/>
            <person name="Zhai J."/>
            <person name="Zhou L."/>
            <person name="Zuber A."/>
            <person name="Denarie J."/>
            <person name="Dixon R.A."/>
            <person name="May G.D."/>
            <person name="Schwartz D.C."/>
            <person name="Rogers J."/>
            <person name="Quetier F."/>
            <person name="Town C.D."/>
            <person name="Roe B.A."/>
        </authorList>
    </citation>
    <scope>NUCLEOTIDE SEQUENCE [LARGE SCALE GENOMIC DNA]</scope>
    <source>
        <strain evidence="14">A17</strain>
        <strain evidence="16 17">cv. Jemalong A17</strain>
    </source>
</reference>
<dbReference type="SUPFAM" id="SSF48576">
    <property type="entry name" value="Terpenoid synthases"/>
    <property type="match status" value="1"/>
</dbReference>